<reference evidence="2 3" key="1">
    <citation type="submission" date="2023-02" db="EMBL/GenBank/DDBJ databases">
        <title>LHISI_Scaffold_Assembly.</title>
        <authorList>
            <person name="Stuart O.P."/>
            <person name="Cleave R."/>
            <person name="Magrath M.J.L."/>
            <person name="Mikheyev A.S."/>
        </authorList>
    </citation>
    <scope>NUCLEOTIDE SEQUENCE [LARGE SCALE GENOMIC DNA]</scope>
    <source>
        <strain evidence="2">Daus_M_001</strain>
        <tissue evidence="2">Leg muscle</tissue>
    </source>
</reference>
<dbReference type="Proteomes" id="UP001159363">
    <property type="component" value="Chromosome 5"/>
</dbReference>
<evidence type="ECO:0000313" key="2">
    <source>
        <dbReference type="EMBL" id="KAJ8882243.1"/>
    </source>
</evidence>
<evidence type="ECO:0000313" key="3">
    <source>
        <dbReference type="Proteomes" id="UP001159363"/>
    </source>
</evidence>
<name>A0ABQ9HD50_9NEOP</name>
<keyword evidence="3" id="KW-1185">Reference proteome</keyword>
<organism evidence="2 3">
    <name type="scientific">Dryococelus australis</name>
    <dbReference type="NCBI Taxonomy" id="614101"/>
    <lineage>
        <taxon>Eukaryota</taxon>
        <taxon>Metazoa</taxon>
        <taxon>Ecdysozoa</taxon>
        <taxon>Arthropoda</taxon>
        <taxon>Hexapoda</taxon>
        <taxon>Insecta</taxon>
        <taxon>Pterygota</taxon>
        <taxon>Neoptera</taxon>
        <taxon>Polyneoptera</taxon>
        <taxon>Phasmatodea</taxon>
        <taxon>Verophasmatodea</taxon>
        <taxon>Anareolatae</taxon>
        <taxon>Phasmatidae</taxon>
        <taxon>Eurycanthinae</taxon>
        <taxon>Dryococelus</taxon>
    </lineage>
</organism>
<protein>
    <submittedName>
        <fullName evidence="2">Uncharacterized protein</fullName>
    </submittedName>
</protein>
<sequence>MDSSSRAARMLKAALTAKVIRNVVTTSEMAPGGNRWCILLNENMSSLIANTEVTFVDAEVEGMVNDLHCDPMIVQEDSNCTQNELVDDPDLDPIKDGFFQPDSE</sequence>
<gene>
    <name evidence="2" type="ORF">PR048_018731</name>
</gene>
<comment type="caution">
    <text evidence="2">The sequence shown here is derived from an EMBL/GenBank/DDBJ whole genome shotgun (WGS) entry which is preliminary data.</text>
</comment>
<feature type="region of interest" description="Disordered" evidence="1">
    <location>
        <begin position="83"/>
        <end position="104"/>
    </location>
</feature>
<evidence type="ECO:0000256" key="1">
    <source>
        <dbReference type="SAM" id="MobiDB-lite"/>
    </source>
</evidence>
<dbReference type="EMBL" id="JARBHB010000006">
    <property type="protein sequence ID" value="KAJ8882243.1"/>
    <property type="molecule type" value="Genomic_DNA"/>
</dbReference>
<proteinExistence type="predicted"/>
<accession>A0ABQ9HD50</accession>